<accession>A0A6J0BE44</accession>
<dbReference type="RefSeq" id="XP_046601531.1">
    <property type="nucleotide sequence ID" value="XM_046745575.1"/>
</dbReference>
<dbReference type="GO" id="GO:0005811">
    <property type="term" value="C:lipid droplet"/>
    <property type="evidence" value="ECO:0007669"/>
    <property type="project" value="TreeGrafter"/>
</dbReference>
<keyword evidence="2" id="KW-1133">Transmembrane helix</keyword>
<feature type="transmembrane region" description="Helical" evidence="2">
    <location>
        <begin position="273"/>
        <end position="292"/>
    </location>
</feature>
<dbReference type="RefSeq" id="XP_015512651.1">
    <property type="nucleotide sequence ID" value="XM_015657165.1"/>
</dbReference>
<keyword evidence="2" id="KW-0812">Transmembrane</keyword>
<name>A0A6J0BE44_NEOLC</name>
<comment type="similarity">
    <text evidence="1">Belongs to the saccharopine dehydrogenase family.</text>
</comment>
<feature type="domain" description="Saccharopine dehydrogenase NADP binding" evidence="3">
    <location>
        <begin position="8"/>
        <end position="137"/>
    </location>
</feature>
<dbReference type="GO" id="GO:0005886">
    <property type="term" value="C:plasma membrane"/>
    <property type="evidence" value="ECO:0007669"/>
    <property type="project" value="TreeGrafter"/>
</dbReference>
<evidence type="ECO:0000256" key="2">
    <source>
        <dbReference type="SAM" id="Phobius"/>
    </source>
</evidence>
<dbReference type="FunFam" id="3.40.50.720:FF:000178">
    <property type="entry name" value="Saccharopine dehydrogenase-like oxidoreductase"/>
    <property type="match status" value="1"/>
</dbReference>
<evidence type="ECO:0000313" key="4">
    <source>
        <dbReference type="Proteomes" id="UP000829291"/>
    </source>
</evidence>
<evidence type="ECO:0000259" key="3">
    <source>
        <dbReference type="Pfam" id="PF03435"/>
    </source>
</evidence>
<evidence type="ECO:0000313" key="5">
    <source>
        <dbReference type="RefSeq" id="XP_015512651.1"/>
    </source>
</evidence>
<keyword evidence="2" id="KW-0472">Membrane</keyword>
<dbReference type="CTD" id="37415"/>
<dbReference type="SUPFAM" id="SSF51735">
    <property type="entry name" value="NAD(P)-binding Rossmann-fold domains"/>
    <property type="match status" value="1"/>
</dbReference>
<dbReference type="Gene3D" id="3.40.50.720">
    <property type="entry name" value="NAD(P)-binding Rossmann-like Domain"/>
    <property type="match status" value="1"/>
</dbReference>
<proteinExistence type="inferred from homology"/>
<dbReference type="PANTHER" id="PTHR12286">
    <property type="entry name" value="SACCHAROPINE DEHYDROGENASE-LIKE OXIDOREDUCTASE"/>
    <property type="match status" value="1"/>
</dbReference>
<dbReference type="GO" id="GO:0009247">
    <property type="term" value="P:glycolipid biosynthetic process"/>
    <property type="evidence" value="ECO:0007669"/>
    <property type="project" value="TreeGrafter"/>
</dbReference>
<gene>
    <name evidence="5 6" type="primary">LOC107219081</name>
</gene>
<dbReference type="Proteomes" id="UP000829291">
    <property type="component" value="Chromosome 7"/>
</dbReference>
<dbReference type="InterPro" id="IPR036291">
    <property type="entry name" value="NAD(P)-bd_dom_sf"/>
</dbReference>
<dbReference type="InterPro" id="IPR051276">
    <property type="entry name" value="Saccharopine_DH-like_oxidrdct"/>
</dbReference>
<evidence type="ECO:0000256" key="1">
    <source>
        <dbReference type="ARBA" id="ARBA00038048"/>
    </source>
</evidence>
<evidence type="ECO:0000313" key="6">
    <source>
        <dbReference type="RefSeq" id="XP_046601531.1"/>
    </source>
</evidence>
<organism evidence="4 5">
    <name type="scientific">Neodiprion lecontei</name>
    <name type="common">Redheaded pine sawfly</name>
    <dbReference type="NCBI Taxonomy" id="441921"/>
    <lineage>
        <taxon>Eukaryota</taxon>
        <taxon>Metazoa</taxon>
        <taxon>Ecdysozoa</taxon>
        <taxon>Arthropoda</taxon>
        <taxon>Hexapoda</taxon>
        <taxon>Insecta</taxon>
        <taxon>Pterygota</taxon>
        <taxon>Neoptera</taxon>
        <taxon>Endopterygota</taxon>
        <taxon>Hymenoptera</taxon>
        <taxon>Tenthredinoidea</taxon>
        <taxon>Diprionidae</taxon>
        <taxon>Diprioninae</taxon>
        <taxon>Neodiprion</taxon>
    </lineage>
</organism>
<dbReference type="InterPro" id="IPR005097">
    <property type="entry name" value="Sacchrp_dh_NADP-bd"/>
</dbReference>
<dbReference type="KEGG" id="nlo:107219081"/>
<dbReference type="PANTHER" id="PTHR12286:SF5">
    <property type="entry name" value="SACCHAROPINE DEHYDROGENASE-LIKE OXIDOREDUCTASE"/>
    <property type="match status" value="1"/>
</dbReference>
<dbReference type="GO" id="GO:0005739">
    <property type="term" value="C:mitochondrion"/>
    <property type="evidence" value="ECO:0007669"/>
    <property type="project" value="TreeGrafter"/>
</dbReference>
<dbReference type="AlphaFoldDB" id="A0A6J0BE44"/>
<dbReference type="GeneID" id="107219081"/>
<protein>
    <submittedName>
        <fullName evidence="5 6">Saccharopine dehydrogenase-like oxidoreductase</fullName>
    </submittedName>
</protein>
<reference evidence="5" key="1">
    <citation type="submission" date="2025-04" db="UniProtKB">
        <authorList>
            <consortium name="RefSeq"/>
        </authorList>
    </citation>
    <scope>IDENTIFICATION</scope>
    <source>
        <tissue evidence="6">Thorax and Abdomen</tissue>
        <tissue evidence="5">Whole body</tissue>
    </source>
</reference>
<dbReference type="Pfam" id="PF03435">
    <property type="entry name" value="Sacchrp_dh_NADP"/>
    <property type="match status" value="1"/>
</dbReference>
<dbReference type="FunCoup" id="A0A6J0BE44">
    <property type="interactions" value="402"/>
</dbReference>
<keyword evidence="4" id="KW-1185">Reference proteome</keyword>
<dbReference type="InParanoid" id="A0A6J0BE44"/>
<dbReference type="OrthoDB" id="10268090at2759"/>
<sequence length="423" mass="46856">MAGERLDIVIFGATGFTGKYTVLHAAKLAAEKPFSWGIAGRRKEALEAVLKEFAPDQENIPIIIADVNDEESLKKMAERAKVIVNCCGPYRFYGEPVIKACIEARTHHVDVSGEPQFIERMALEYGKQAKEAGVYVVSACGFDSIPCDLGIIFLQQKFNGEVNSVETYLNSWNTKNTGGASIHYGTWESAVYGLAHANELRELRRKLYPEPLPKLKPKLESKGSIHRSAISEGWSMIFPGSDRSVALRTQRFLYEKYNQRPAQIQTYMTFKSFFTLLATAVIGAVFSLMTKFECGRTLLLKYPKLFSGGFVSHEGPAPESMNDAHFSLTFKACGWTEKLAEPTDEHKEPPNKEMITKVSGVNPGYGATCITLLFAALTILRESDKMPENGGVLSPGAAFGKTSIIEELNKHDLKFEVVSSIEK</sequence>